<dbReference type="STRING" id="589865.DaAHT2_2138"/>
<dbReference type="PANTHER" id="PTHR12815">
    <property type="entry name" value="SORTING AND ASSEMBLY MACHINERY SAMM50 PROTEIN FAMILY MEMBER"/>
    <property type="match status" value="1"/>
</dbReference>
<dbReference type="GO" id="GO:0019867">
    <property type="term" value="C:outer membrane"/>
    <property type="evidence" value="ECO:0007669"/>
    <property type="project" value="InterPro"/>
</dbReference>
<dbReference type="Pfam" id="PF07244">
    <property type="entry name" value="POTRA"/>
    <property type="match status" value="2"/>
</dbReference>
<proteinExistence type="predicted"/>
<dbReference type="InterPro" id="IPR039910">
    <property type="entry name" value="D15-like"/>
</dbReference>
<dbReference type="InterPro" id="IPR000184">
    <property type="entry name" value="Bac_surfAg_D15"/>
</dbReference>
<dbReference type="PANTHER" id="PTHR12815:SF18">
    <property type="entry name" value="SORTING AND ASSEMBLY MACHINERY COMPONENT 50 HOMOLOG"/>
    <property type="match status" value="1"/>
</dbReference>
<feature type="domain" description="POTRA" evidence="6">
    <location>
        <begin position="145"/>
        <end position="237"/>
    </location>
</feature>
<keyword evidence="2" id="KW-1134">Transmembrane beta strand</keyword>
<name>D6Z5S0_DESAT</name>
<dbReference type="InterPro" id="IPR010827">
    <property type="entry name" value="BamA/TamA_POTRA"/>
</dbReference>
<feature type="domain" description="Bacterial surface antigen (D15)" evidence="5">
    <location>
        <begin position="435"/>
        <end position="755"/>
    </location>
</feature>
<feature type="domain" description="POTRA" evidence="6">
    <location>
        <begin position="328"/>
        <end position="407"/>
    </location>
</feature>
<dbReference type="EMBL" id="CP001940">
    <property type="protein sequence ID" value="ADH86807.1"/>
    <property type="molecule type" value="Genomic_DNA"/>
</dbReference>
<protein>
    <submittedName>
        <fullName evidence="7">Surface antigen (D15)</fullName>
    </submittedName>
</protein>
<reference evidence="8" key="1">
    <citation type="submission" date="2010-02" db="EMBL/GenBank/DDBJ databases">
        <title>Complete sequence of Desulfurivibrio alkaliphilus AHT2.</title>
        <authorList>
            <consortium name="US DOE Joint Genome Institute"/>
            <person name="Pitluck S."/>
            <person name="Chertkov O."/>
            <person name="Detter J.C."/>
            <person name="Han C."/>
            <person name="Tapia R."/>
            <person name="Larimer F."/>
            <person name="Land M."/>
            <person name="Hauser L."/>
            <person name="Kyrpides N."/>
            <person name="Mikhailova N."/>
            <person name="Sorokin D.Y."/>
            <person name="Muyzer G."/>
            <person name="Woyke T."/>
        </authorList>
    </citation>
    <scope>NUCLEOTIDE SEQUENCE [LARGE SCALE GENOMIC DNA]</scope>
    <source>
        <strain evidence="8">DSM 19089 / UNIQEM U267 / AHT2</strain>
    </source>
</reference>
<dbReference type="Gene3D" id="2.40.160.50">
    <property type="entry name" value="membrane protein fhac: a member of the omp85/tpsb transporter family"/>
    <property type="match status" value="1"/>
</dbReference>
<evidence type="ECO:0000256" key="3">
    <source>
        <dbReference type="ARBA" id="ARBA00022692"/>
    </source>
</evidence>
<dbReference type="Pfam" id="PF01103">
    <property type="entry name" value="Omp85"/>
    <property type="match status" value="1"/>
</dbReference>
<evidence type="ECO:0000256" key="2">
    <source>
        <dbReference type="ARBA" id="ARBA00022452"/>
    </source>
</evidence>
<dbReference type="InParanoid" id="D6Z5S0"/>
<sequence length="755" mass="84988">MHGKRFAIPPTGGTNGLARPGCRLLLLLLLIMQPAWPGLAAAQYSADYPAVEPPPATETAAPEVTFRFIGNQALSEERLRNAAAADLRLFARYGRLTAIDDAAYLMQLTYRRAGYHFAEVDYELHETPAATRVDLLISEGPKVVLGETSFTGNTVFSNRELRTLVENIMRNDTTGPPPFVETRLNEALNRIRELYLNEGYREINIEIGDIFFQPVNQQSPSPLLETLQANVPIYIDEGERWLIVAIELDQPPPAPAADAIARALATAEAELLSKPYFTRRKLVLRSHLLEAFHETGYPEAQVLIRDLTGDMPGEITLRAEITSGPLVIIEEIEVSGHRRTSTRFINRRLHLTPGEVYNERQRRDSFQELYRSGLFSRIDFQLLPLEEVDETEEEEESTRRLLVEVEEADSRELFLAGGWGSYEMLRLRTGFVNRNLFGHGRILRLETGGSMKGADVEAAITDPWLFETPVQADFPVFYRVREEPSFTRTEKGLGLLFSRQLPRDRTASVGYQVRRSDISKIKPDADTESLEKGYGIASLKFQLSRDTRNDIFFPTAGHRTYGAVETADKVLGSELDFFRFTTGWRKFRPLSPTLTLGVRVDSGLIIPSRDQVTIPLGERFFSGGENSVRSFREGQLGPKDLKGRPVGGMGFNTLNLELRRRLTDKLAWSIFADYGNISPNRSRAEEGEEAFTRGSEVIDATLNDFFSDFRPGLGTGLQYLLPVGPARLDIAFNPDRQDDRHETTYVIHFSLGMAF</sequence>
<gene>
    <name evidence="7" type="ordered locus">DaAHT2_2138</name>
</gene>
<dbReference type="KEGG" id="dak:DaAHT2_2138"/>
<dbReference type="eggNOG" id="COG4775">
    <property type="taxonomic scope" value="Bacteria"/>
</dbReference>
<accession>D6Z5S0</accession>
<evidence type="ECO:0000313" key="8">
    <source>
        <dbReference type="Proteomes" id="UP000001508"/>
    </source>
</evidence>
<evidence type="ECO:0000259" key="6">
    <source>
        <dbReference type="Pfam" id="PF07244"/>
    </source>
</evidence>
<organism evidence="7 8">
    <name type="scientific">Desulfurivibrio alkaliphilus (strain DSM 19089 / UNIQEM U267 / AHT2)</name>
    <dbReference type="NCBI Taxonomy" id="589865"/>
    <lineage>
        <taxon>Bacteria</taxon>
        <taxon>Pseudomonadati</taxon>
        <taxon>Thermodesulfobacteriota</taxon>
        <taxon>Desulfobulbia</taxon>
        <taxon>Desulfobulbales</taxon>
        <taxon>Desulfobulbaceae</taxon>
        <taxon>Desulfurivibrio</taxon>
    </lineage>
</organism>
<keyword evidence="4" id="KW-0472">Membrane</keyword>
<dbReference type="OrthoDB" id="9814535at2"/>
<dbReference type="RefSeq" id="WP_013164324.1">
    <property type="nucleotide sequence ID" value="NC_014216.1"/>
</dbReference>
<evidence type="ECO:0000256" key="4">
    <source>
        <dbReference type="ARBA" id="ARBA00023136"/>
    </source>
</evidence>
<keyword evidence="8" id="KW-1185">Reference proteome</keyword>
<dbReference type="AlphaFoldDB" id="D6Z5S0"/>
<evidence type="ECO:0000256" key="1">
    <source>
        <dbReference type="ARBA" id="ARBA00004370"/>
    </source>
</evidence>
<keyword evidence="3" id="KW-0812">Transmembrane</keyword>
<dbReference type="Proteomes" id="UP000001508">
    <property type="component" value="Chromosome"/>
</dbReference>
<evidence type="ECO:0000259" key="5">
    <source>
        <dbReference type="Pfam" id="PF01103"/>
    </source>
</evidence>
<comment type="subcellular location">
    <subcellularLocation>
        <location evidence="1">Membrane</location>
    </subcellularLocation>
</comment>
<dbReference type="HOGENOM" id="CLU_007664_1_1_7"/>
<evidence type="ECO:0000313" key="7">
    <source>
        <dbReference type="EMBL" id="ADH86807.1"/>
    </source>
</evidence>
<dbReference type="Gene3D" id="3.10.20.310">
    <property type="entry name" value="membrane protein fhac"/>
    <property type="match status" value="2"/>
</dbReference>